<dbReference type="EMBL" id="MU394293">
    <property type="protein sequence ID" value="KAI6090010.1"/>
    <property type="molecule type" value="Genomic_DNA"/>
</dbReference>
<keyword evidence="2" id="KW-1185">Reference proteome</keyword>
<proteinExistence type="predicted"/>
<comment type="caution">
    <text evidence="1">The sequence shown here is derived from an EMBL/GenBank/DDBJ whole genome shotgun (WGS) entry which is preliminary data.</text>
</comment>
<evidence type="ECO:0000313" key="1">
    <source>
        <dbReference type="EMBL" id="KAI6090010.1"/>
    </source>
</evidence>
<reference evidence="1 2" key="1">
    <citation type="journal article" date="2022" name="New Phytol.">
        <title>Ecological generalism drives hyperdiversity of secondary metabolite gene clusters in xylarialean endophytes.</title>
        <authorList>
            <person name="Franco M.E.E."/>
            <person name="Wisecaver J.H."/>
            <person name="Arnold A.E."/>
            <person name="Ju Y.M."/>
            <person name="Slot J.C."/>
            <person name="Ahrendt S."/>
            <person name="Moore L.P."/>
            <person name="Eastman K.E."/>
            <person name="Scott K."/>
            <person name="Konkel Z."/>
            <person name="Mondo S.J."/>
            <person name="Kuo A."/>
            <person name="Hayes R.D."/>
            <person name="Haridas S."/>
            <person name="Andreopoulos B."/>
            <person name="Riley R."/>
            <person name="LaButti K."/>
            <person name="Pangilinan J."/>
            <person name="Lipzen A."/>
            <person name="Amirebrahimi M."/>
            <person name="Yan J."/>
            <person name="Adam C."/>
            <person name="Keymanesh K."/>
            <person name="Ng V."/>
            <person name="Louie K."/>
            <person name="Northen T."/>
            <person name="Drula E."/>
            <person name="Henrissat B."/>
            <person name="Hsieh H.M."/>
            <person name="Youens-Clark K."/>
            <person name="Lutzoni F."/>
            <person name="Miadlikowska J."/>
            <person name="Eastwood D.C."/>
            <person name="Hamelin R.C."/>
            <person name="Grigoriev I.V."/>
            <person name="U'Ren J.M."/>
        </authorList>
    </citation>
    <scope>NUCLEOTIDE SEQUENCE [LARGE SCALE GENOMIC DNA]</scope>
    <source>
        <strain evidence="1 2">ER1909</strain>
    </source>
</reference>
<evidence type="ECO:0000313" key="2">
    <source>
        <dbReference type="Proteomes" id="UP001497680"/>
    </source>
</evidence>
<name>A0ACC0DC79_9PEZI</name>
<gene>
    <name evidence="1" type="ORF">F4821DRAFT_46532</name>
</gene>
<sequence>MVSFDIRKGTWKSIQTASTFMSSDLIGNKWRVHESIGKYGMLVIAGGAVISPVMLGILALLWVGKGPGSGESASVSWRYVVLKGWVTEAVTLCSLVIQVCTSAQALICTSLAAATLLESTGVPLSQVAEVSTMRGTNSGPWRLVFLMFRSSARRLPSVQLLLMLVLFLGTLATQFVSTILVADLDVSSITGYANYTRLNLTMTRSMQQLYQPTVAQWTMKPTDYSSFGEIPSGISVEPNARGFSDTGNVRRLFVPLQHENRTNLHHYIGGAYGINIRVACAPPVLDGRFEAIDPGSMPLPFLLTMIGNISYEATFANAGIDVPSLCADGTCLPPQFNCTMPTSGIPGRVGTYSCIPDLSNVIDADNMTFFPDGRNSPVTPHSMVFLVTRNNGSFDDWTFVNNVSAIPDNPRRDGEWASWNLGDNVKLDASICFSELLWDYSHVDMSTTHDTVEPAVTLDPKTRAKDSTAARTLLGVNPNATSAADRQLLTINTVENTTTDSSNLLVSYLNGAINSGIFGLSTYPSGVTINGDGASYGYSTINPFYDYPTVVQDVLNTTNRPALALQGMLTIMAMTLHYAQINLLDIEDDVSITTSVSATIPVRFTGLAVTAGIVCANLICIVVITILFVARTNHSKQGHFWHTISQLISDKTVHILQASPESRDDQVRKEVRPGDPVVVIGRCKRTGRVQVLRKEDVDKEIV</sequence>
<organism evidence="1 2">
    <name type="scientific">Hypoxylon rubiginosum</name>
    <dbReference type="NCBI Taxonomy" id="110542"/>
    <lineage>
        <taxon>Eukaryota</taxon>
        <taxon>Fungi</taxon>
        <taxon>Dikarya</taxon>
        <taxon>Ascomycota</taxon>
        <taxon>Pezizomycotina</taxon>
        <taxon>Sordariomycetes</taxon>
        <taxon>Xylariomycetidae</taxon>
        <taxon>Xylariales</taxon>
        <taxon>Hypoxylaceae</taxon>
        <taxon>Hypoxylon</taxon>
    </lineage>
</organism>
<protein>
    <submittedName>
        <fullName evidence="1">Uncharacterized protein</fullName>
    </submittedName>
</protein>
<dbReference type="Proteomes" id="UP001497680">
    <property type="component" value="Unassembled WGS sequence"/>
</dbReference>
<accession>A0ACC0DC79</accession>